<accession>A0A485BI64</accession>
<organism evidence="1 2">
    <name type="scientific">Raoultella planticola</name>
    <name type="common">Klebsiella planticola</name>
    <dbReference type="NCBI Taxonomy" id="575"/>
    <lineage>
        <taxon>Bacteria</taxon>
        <taxon>Pseudomonadati</taxon>
        <taxon>Pseudomonadota</taxon>
        <taxon>Gammaproteobacteria</taxon>
        <taxon>Enterobacterales</taxon>
        <taxon>Enterobacteriaceae</taxon>
        <taxon>Klebsiella/Raoultella group</taxon>
        <taxon>Raoultella</taxon>
    </lineage>
</organism>
<evidence type="ECO:0000313" key="1">
    <source>
        <dbReference type="EMBL" id="VFS71772.1"/>
    </source>
</evidence>
<gene>
    <name evidence="1" type="ORF">NCTC12998_04182</name>
</gene>
<protein>
    <submittedName>
        <fullName evidence="1">Putative UDP-N-acetyl-D-mannosaminuronic acid transferase</fullName>
    </submittedName>
</protein>
<keyword evidence="1" id="KW-0808">Transferase</keyword>
<dbReference type="Proteomes" id="UP000345637">
    <property type="component" value="Unassembled WGS sequence"/>
</dbReference>
<proteinExistence type="predicted"/>
<dbReference type="AlphaFoldDB" id="A0A485BI64"/>
<dbReference type="EMBL" id="CAADJE010000024">
    <property type="protein sequence ID" value="VFS71772.1"/>
    <property type="molecule type" value="Genomic_DNA"/>
</dbReference>
<dbReference type="GO" id="GO:0016740">
    <property type="term" value="F:transferase activity"/>
    <property type="evidence" value="ECO:0007669"/>
    <property type="project" value="UniProtKB-KW"/>
</dbReference>
<name>A0A485BI64_RAOPL</name>
<evidence type="ECO:0000313" key="2">
    <source>
        <dbReference type="Proteomes" id="UP000345637"/>
    </source>
</evidence>
<sequence length="77" mass="8461">MVGAICSTLWTYLYADGTIRQGTLVAINAEKMLAVEDNPDVRALIEAAEFKYADGISVVRSLRKKYPQAQVSRVAGR</sequence>
<reference evidence="1 2" key="1">
    <citation type="submission" date="2019-03" db="EMBL/GenBank/DDBJ databases">
        <authorList>
            <consortium name="Pathogen Informatics"/>
        </authorList>
    </citation>
    <scope>NUCLEOTIDE SEQUENCE [LARGE SCALE GENOMIC DNA]</scope>
    <source>
        <strain evidence="1 2">NCTC12998</strain>
    </source>
</reference>